<dbReference type="PIRSF" id="PIRSF000164">
    <property type="entry name" value="DHO_oxidase"/>
    <property type="match status" value="1"/>
</dbReference>
<evidence type="ECO:0000256" key="12">
    <source>
        <dbReference type="ARBA" id="ARBA00048639"/>
    </source>
</evidence>
<dbReference type="GO" id="GO:0005886">
    <property type="term" value="C:plasma membrane"/>
    <property type="evidence" value="ECO:0007669"/>
    <property type="project" value="UniProtKB-SubCell"/>
</dbReference>
<dbReference type="EC" id="1.3.5.2" evidence="13"/>
<evidence type="ECO:0000256" key="2">
    <source>
        <dbReference type="ARBA" id="ARBA00004202"/>
    </source>
</evidence>
<evidence type="ECO:0000256" key="3">
    <source>
        <dbReference type="ARBA" id="ARBA00005161"/>
    </source>
</evidence>
<dbReference type="GO" id="GO:0106430">
    <property type="term" value="F:dihydroorotate dehydrogenase (quinone) activity"/>
    <property type="evidence" value="ECO:0007669"/>
    <property type="project" value="UniProtKB-EC"/>
</dbReference>
<dbReference type="InterPro" id="IPR013785">
    <property type="entry name" value="Aldolase_TIM"/>
</dbReference>
<dbReference type="PROSITE" id="PS00911">
    <property type="entry name" value="DHODEHASE_1"/>
    <property type="match status" value="1"/>
</dbReference>
<dbReference type="Proteomes" id="UP000653156">
    <property type="component" value="Chromosome"/>
</dbReference>
<evidence type="ECO:0000256" key="6">
    <source>
        <dbReference type="ARBA" id="ARBA00022475"/>
    </source>
</evidence>
<evidence type="ECO:0000256" key="5">
    <source>
        <dbReference type="ARBA" id="ARBA00011245"/>
    </source>
</evidence>
<keyword evidence="9 13" id="KW-0665">Pyrimidine biosynthesis</keyword>
<comment type="similarity">
    <text evidence="4 13">Belongs to the dihydroorotate dehydrogenase family. Type 2 subfamily.</text>
</comment>
<feature type="domain" description="Dihydroorotate dehydrogenase catalytic" evidence="14">
    <location>
        <begin position="47"/>
        <end position="332"/>
    </location>
</feature>
<dbReference type="NCBIfam" id="TIGR01036">
    <property type="entry name" value="pyrD_sub2"/>
    <property type="match status" value="1"/>
</dbReference>
<feature type="active site" description="Nucleophile" evidence="13">
    <location>
        <position position="175"/>
    </location>
</feature>
<evidence type="ECO:0000256" key="11">
    <source>
        <dbReference type="ARBA" id="ARBA00023136"/>
    </source>
</evidence>
<keyword evidence="6 13" id="KW-1003">Cell membrane</keyword>
<comment type="pathway">
    <text evidence="3 13">Pyrimidine metabolism; UMP biosynthesis via de novo pathway; orotate from (S)-dihydroorotate (quinone route): step 1/1.</text>
</comment>
<comment type="cofactor">
    <cofactor evidence="13">
        <name>FMN</name>
        <dbReference type="ChEBI" id="CHEBI:58210"/>
    </cofactor>
    <text evidence="13">Binds 1 FMN per subunit.</text>
</comment>
<evidence type="ECO:0000256" key="9">
    <source>
        <dbReference type="ARBA" id="ARBA00022975"/>
    </source>
</evidence>
<keyword evidence="7 13" id="KW-0285">Flavoprotein</keyword>
<sequence>MYSLLKHALFRMDAEQAHHFTLAALNRAHRIGLLNLLGHAPATGTPVSLMGLTLPNAVGLAAGLDKNGAYIDALASLGFGFIEVGTVTPKAQAGNPLPRLFRLPEQQAIINRMGFNNDGIDALIRNIERSRYNGVLGINIGKNATTPIENAADDYLACLEKAYPHASYITVNISSPNTQNLRALQGEDELKALLGCLKNKQAQLAAQHGRRVPLAVKIAPDLSEAQIEAVAEVALQTEIDGIIATNTTIDKTALGSHPLAAEAGGLSGLPVREKSHHVLQQLAQHLHGRIPLIGVGGIVNGADAAQKLTLGAQAVQIYSGLIYRGPALITECVRACARVANPSKPLS</sequence>
<evidence type="ECO:0000313" key="16">
    <source>
        <dbReference type="Proteomes" id="UP000653156"/>
    </source>
</evidence>
<feature type="binding site" evidence="13">
    <location>
        <begin position="62"/>
        <end position="66"/>
    </location>
    <ligand>
        <name>FMN</name>
        <dbReference type="ChEBI" id="CHEBI:58210"/>
    </ligand>
</feature>
<dbReference type="GO" id="GO:0005737">
    <property type="term" value="C:cytoplasm"/>
    <property type="evidence" value="ECO:0007669"/>
    <property type="project" value="InterPro"/>
</dbReference>
<dbReference type="UniPathway" id="UPA00070">
    <property type="reaction ID" value="UER00946"/>
</dbReference>
<dbReference type="GO" id="GO:0006207">
    <property type="term" value="P:'de novo' pyrimidine nucleobase biosynthetic process"/>
    <property type="evidence" value="ECO:0007669"/>
    <property type="project" value="UniProtKB-UniRule"/>
</dbReference>
<feature type="binding site" evidence="13">
    <location>
        <position position="297"/>
    </location>
    <ligand>
        <name>FMN</name>
        <dbReference type="ChEBI" id="CHEBI:58210"/>
    </ligand>
</feature>
<feature type="binding site" evidence="13">
    <location>
        <begin position="111"/>
        <end position="115"/>
    </location>
    <ligand>
        <name>substrate</name>
    </ligand>
</feature>
<dbReference type="CDD" id="cd04738">
    <property type="entry name" value="DHOD_2_like"/>
    <property type="match status" value="1"/>
</dbReference>
<evidence type="ECO:0000313" key="15">
    <source>
        <dbReference type="EMBL" id="QRQ82216.1"/>
    </source>
</evidence>
<dbReference type="KEGG" id="ptes:JQU52_02000"/>
<dbReference type="SUPFAM" id="SSF51395">
    <property type="entry name" value="FMN-linked oxidoreductases"/>
    <property type="match status" value="1"/>
</dbReference>
<dbReference type="AlphaFoldDB" id="A0A892ZKJ3"/>
<feature type="binding site" evidence="13">
    <location>
        <position position="66"/>
    </location>
    <ligand>
        <name>substrate</name>
    </ligand>
</feature>
<dbReference type="InterPro" id="IPR005720">
    <property type="entry name" value="Dihydroorotate_DH_cat"/>
</dbReference>
<comment type="function">
    <text evidence="1 13">Catalyzes the conversion of dihydroorotate to orotate with quinone as electron acceptor.</text>
</comment>
<keyword evidence="16" id="KW-1185">Reference proteome</keyword>
<evidence type="ECO:0000256" key="1">
    <source>
        <dbReference type="ARBA" id="ARBA00003125"/>
    </source>
</evidence>
<dbReference type="NCBIfam" id="NF003646">
    <property type="entry name" value="PRK05286.1-4"/>
    <property type="match status" value="1"/>
</dbReference>
<dbReference type="InterPro" id="IPR005719">
    <property type="entry name" value="Dihydroorotate_DH_2"/>
</dbReference>
<feature type="binding site" evidence="13">
    <location>
        <position position="245"/>
    </location>
    <ligand>
        <name>FMN</name>
        <dbReference type="ChEBI" id="CHEBI:58210"/>
    </ligand>
</feature>
<comment type="subcellular location">
    <subcellularLocation>
        <location evidence="2 13">Cell membrane</location>
        <topology evidence="2 13">Peripheral membrane protein</topology>
    </subcellularLocation>
</comment>
<name>A0A892ZKJ3_9NEIS</name>
<comment type="catalytic activity">
    <reaction evidence="12 13">
        <text>(S)-dihydroorotate + a quinone = orotate + a quinol</text>
        <dbReference type="Rhea" id="RHEA:30187"/>
        <dbReference type="ChEBI" id="CHEBI:24646"/>
        <dbReference type="ChEBI" id="CHEBI:30839"/>
        <dbReference type="ChEBI" id="CHEBI:30864"/>
        <dbReference type="ChEBI" id="CHEBI:132124"/>
        <dbReference type="EC" id="1.3.5.2"/>
    </reaction>
</comment>
<evidence type="ECO:0000256" key="10">
    <source>
        <dbReference type="ARBA" id="ARBA00023002"/>
    </source>
</evidence>
<feature type="binding site" evidence="13">
    <location>
        <begin position="318"/>
        <end position="319"/>
    </location>
    <ligand>
        <name>FMN</name>
        <dbReference type="ChEBI" id="CHEBI:58210"/>
    </ligand>
</feature>
<protein>
    <recommendedName>
        <fullName evidence="13">Dihydroorotate dehydrogenase (quinone)</fullName>
        <ecNumber evidence="13">1.3.5.2</ecNumber>
    </recommendedName>
    <alternativeName>
        <fullName evidence="13">DHOdehase</fullName>
        <shortName evidence="13">DHOD</shortName>
        <shortName evidence="13">DHODase</shortName>
    </alternativeName>
    <alternativeName>
        <fullName evidence="13">Dihydroorotate oxidase</fullName>
    </alternativeName>
</protein>
<dbReference type="PANTHER" id="PTHR48109">
    <property type="entry name" value="DIHYDROOROTATE DEHYDROGENASE (QUINONE), MITOCHONDRIAL-RELATED"/>
    <property type="match status" value="1"/>
</dbReference>
<feature type="binding site" evidence="13">
    <location>
        <position position="217"/>
    </location>
    <ligand>
        <name>FMN</name>
        <dbReference type="ChEBI" id="CHEBI:58210"/>
    </ligand>
</feature>
<feature type="binding site" evidence="13">
    <location>
        <position position="86"/>
    </location>
    <ligand>
        <name>FMN</name>
        <dbReference type="ChEBI" id="CHEBI:58210"/>
    </ligand>
</feature>
<keyword evidence="10 13" id="KW-0560">Oxidoreductase</keyword>
<evidence type="ECO:0000256" key="8">
    <source>
        <dbReference type="ARBA" id="ARBA00022643"/>
    </source>
</evidence>
<organism evidence="15 16">
    <name type="scientific">Paralysiella testudinis</name>
    <dbReference type="NCBI Taxonomy" id="2809020"/>
    <lineage>
        <taxon>Bacteria</taxon>
        <taxon>Pseudomonadati</taxon>
        <taxon>Pseudomonadota</taxon>
        <taxon>Betaproteobacteria</taxon>
        <taxon>Neisseriales</taxon>
        <taxon>Neisseriaceae</taxon>
        <taxon>Paralysiella</taxon>
    </lineage>
</organism>
<dbReference type="InterPro" id="IPR050074">
    <property type="entry name" value="DHO_dehydrogenase"/>
</dbReference>
<evidence type="ECO:0000256" key="13">
    <source>
        <dbReference type="HAMAP-Rule" id="MF_00225"/>
    </source>
</evidence>
<dbReference type="GO" id="GO:0044205">
    <property type="term" value="P:'de novo' UMP biosynthetic process"/>
    <property type="evidence" value="ECO:0007669"/>
    <property type="project" value="UniProtKB-UniRule"/>
</dbReference>
<dbReference type="HAMAP" id="MF_00225">
    <property type="entry name" value="DHO_dh_type2"/>
    <property type="match status" value="1"/>
</dbReference>
<dbReference type="PANTHER" id="PTHR48109:SF4">
    <property type="entry name" value="DIHYDROOROTATE DEHYDROGENASE (QUINONE), MITOCHONDRIAL"/>
    <property type="match status" value="1"/>
</dbReference>
<accession>A0A892ZKJ3</accession>
<reference evidence="15" key="1">
    <citation type="submission" date="2021-02" db="EMBL/GenBank/DDBJ databases">
        <title>Neisseriaceae sp. 26B isolated from the cloaca of a Common Toad-headed Turtle (Mesoclemmys nasuta).</title>
        <authorList>
            <person name="Spergser J."/>
            <person name="Busse H.-J."/>
        </authorList>
    </citation>
    <scope>NUCLEOTIDE SEQUENCE</scope>
    <source>
        <strain evidence="15">26B</strain>
    </source>
</reference>
<dbReference type="RefSeq" id="WP_230339509.1">
    <property type="nucleotide sequence ID" value="NZ_CP069798.1"/>
</dbReference>
<feature type="binding site" evidence="13">
    <location>
        <begin position="246"/>
        <end position="247"/>
    </location>
    <ligand>
        <name>substrate</name>
    </ligand>
</feature>
<evidence type="ECO:0000256" key="4">
    <source>
        <dbReference type="ARBA" id="ARBA00005359"/>
    </source>
</evidence>
<dbReference type="Pfam" id="PF01180">
    <property type="entry name" value="DHO_dh"/>
    <property type="match status" value="1"/>
</dbReference>
<feature type="binding site" evidence="13">
    <location>
        <position position="172"/>
    </location>
    <ligand>
        <name>substrate</name>
    </ligand>
</feature>
<dbReference type="NCBIfam" id="NF003652">
    <property type="entry name" value="PRK05286.2-5"/>
    <property type="match status" value="1"/>
</dbReference>
<keyword evidence="11 13" id="KW-0472">Membrane</keyword>
<feature type="binding site" evidence="13">
    <location>
        <position position="268"/>
    </location>
    <ligand>
        <name>FMN</name>
        <dbReference type="ChEBI" id="CHEBI:58210"/>
    </ligand>
</feature>
<dbReference type="EMBL" id="CP069798">
    <property type="protein sequence ID" value="QRQ82216.1"/>
    <property type="molecule type" value="Genomic_DNA"/>
</dbReference>
<feature type="binding site" evidence="13">
    <location>
        <position position="172"/>
    </location>
    <ligand>
        <name>FMN</name>
        <dbReference type="ChEBI" id="CHEBI:58210"/>
    </ligand>
</feature>
<keyword evidence="8 13" id="KW-0288">FMN</keyword>
<feature type="binding site" evidence="13">
    <location>
        <position position="139"/>
    </location>
    <ligand>
        <name>FMN</name>
        <dbReference type="ChEBI" id="CHEBI:58210"/>
    </ligand>
</feature>
<evidence type="ECO:0000259" key="14">
    <source>
        <dbReference type="Pfam" id="PF01180"/>
    </source>
</evidence>
<feature type="binding site" evidence="13">
    <location>
        <position position="177"/>
    </location>
    <ligand>
        <name>substrate</name>
    </ligand>
</feature>
<dbReference type="InterPro" id="IPR001295">
    <property type="entry name" value="Dihydroorotate_DH_CS"/>
</dbReference>
<gene>
    <name evidence="13" type="primary">pyrD</name>
    <name evidence="15" type="ORF">JQU52_02000</name>
</gene>
<dbReference type="Gene3D" id="3.20.20.70">
    <property type="entry name" value="Aldolase class I"/>
    <property type="match status" value="1"/>
</dbReference>
<proteinExistence type="inferred from homology"/>
<evidence type="ECO:0000256" key="7">
    <source>
        <dbReference type="ARBA" id="ARBA00022630"/>
    </source>
</evidence>
<dbReference type="NCBIfam" id="NF003644">
    <property type="entry name" value="PRK05286.1-1"/>
    <property type="match status" value="1"/>
</dbReference>
<comment type="subunit">
    <text evidence="5 13">Monomer.</text>
</comment>
<dbReference type="NCBIfam" id="NF003645">
    <property type="entry name" value="PRK05286.1-2"/>
    <property type="match status" value="1"/>
</dbReference>
<dbReference type="FunFam" id="3.20.20.70:FF:000028">
    <property type="entry name" value="Dihydroorotate dehydrogenase (quinone)"/>
    <property type="match status" value="1"/>
</dbReference>
<dbReference type="InterPro" id="IPR012135">
    <property type="entry name" value="Dihydroorotate_DH_1_2"/>
</dbReference>